<evidence type="ECO:0000256" key="3">
    <source>
        <dbReference type="ARBA" id="ARBA00022884"/>
    </source>
</evidence>
<sequence>MLNRRLLRTKAVQALYASQLSAEANRLLGIDQIDLAFAPDLNSMEYQDRPKLTRMKGMAVVTLDELIKDGKISLDNEAPSEVTKVSKRVFEAYNRQTIGDREKMVRRVLNETELIHVDFVRVLSLIMELAYQAQIDRQRTYEDPDAPFPKESGLDSNRVIEVLKQNEGLQEEIIRNGINWSNDMAVVRKTYKEAMKKDEKYIAYCKEKTHTEEEDQLLVQHILRQIILKHEVPLNFLEQRDLYWDDHSELIRSLAIKTLKSADSAETFQLSPLTKDWEEDRAFVEELFKIVIEEGDQYDRYLDEQLKNWELERIALVDLIIIKTALAELIHFPGIPVKVTINEFIEIAKRYSTPKSGKFVNGVLDVLSVKLANEGIIRKSGRGLIDNK</sequence>
<protein>
    <recommendedName>
        <fullName evidence="6">Transcription antitermination protein NusB</fullName>
    </recommendedName>
    <alternativeName>
        <fullName evidence="6">Antitermination factor NusB</fullName>
    </alternativeName>
</protein>
<dbReference type="GO" id="GO:0003723">
    <property type="term" value="F:RNA binding"/>
    <property type="evidence" value="ECO:0007669"/>
    <property type="project" value="UniProtKB-UniRule"/>
</dbReference>
<accession>A0A316AKH8</accession>
<comment type="similarity">
    <text evidence="1 6">Belongs to the NusB family.</text>
</comment>
<evidence type="ECO:0000256" key="6">
    <source>
        <dbReference type="HAMAP-Rule" id="MF_00073"/>
    </source>
</evidence>
<evidence type="ECO:0000256" key="5">
    <source>
        <dbReference type="ARBA" id="ARBA00023163"/>
    </source>
</evidence>
<comment type="caution">
    <text evidence="8">The sequence shown here is derived from an EMBL/GenBank/DDBJ whole genome shotgun (WGS) entry which is preliminary data.</text>
</comment>
<dbReference type="InterPro" id="IPR011605">
    <property type="entry name" value="NusB_fam"/>
</dbReference>
<dbReference type="SUPFAM" id="SSF48013">
    <property type="entry name" value="NusB-like"/>
    <property type="match status" value="1"/>
</dbReference>
<dbReference type="AlphaFoldDB" id="A0A316AKH8"/>
<feature type="domain" description="NusB/RsmB/TIM44" evidence="7">
    <location>
        <begin position="252"/>
        <end position="365"/>
    </location>
</feature>
<dbReference type="PANTHER" id="PTHR11078">
    <property type="entry name" value="N UTILIZATION SUBSTANCE PROTEIN B-RELATED"/>
    <property type="match status" value="1"/>
</dbReference>
<dbReference type="Gene3D" id="1.10.940.10">
    <property type="entry name" value="NusB-like"/>
    <property type="match status" value="1"/>
</dbReference>
<evidence type="ECO:0000259" key="7">
    <source>
        <dbReference type="Pfam" id="PF01029"/>
    </source>
</evidence>
<dbReference type="EMBL" id="QGDT01000004">
    <property type="protein sequence ID" value="PWJ58273.1"/>
    <property type="molecule type" value="Genomic_DNA"/>
</dbReference>
<keyword evidence="3 6" id="KW-0694">RNA-binding</keyword>
<dbReference type="OrthoDB" id="9787568at2"/>
<evidence type="ECO:0000256" key="4">
    <source>
        <dbReference type="ARBA" id="ARBA00023015"/>
    </source>
</evidence>
<organism evidence="8 9">
    <name type="scientific">Dyadobacter jejuensis</name>
    <dbReference type="NCBI Taxonomy" id="1082580"/>
    <lineage>
        <taxon>Bacteria</taxon>
        <taxon>Pseudomonadati</taxon>
        <taxon>Bacteroidota</taxon>
        <taxon>Cytophagia</taxon>
        <taxon>Cytophagales</taxon>
        <taxon>Spirosomataceae</taxon>
        <taxon>Dyadobacter</taxon>
    </lineage>
</organism>
<evidence type="ECO:0000313" key="8">
    <source>
        <dbReference type="EMBL" id="PWJ58273.1"/>
    </source>
</evidence>
<reference evidence="8 9" key="1">
    <citation type="submission" date="2018-03" db="EMBL/GenBank/DDBJ databases">
        <title>Genomic Encyclopedia of Archaeal and Bacterial Type Strains, Phase II (KMG-II): from individual species to whole genera.</title>
        <authorList>
            <person name="Goeker M."/>
        </authorList>
    </citation>
    <scope>NUCLEOTIDE SEQUENCE [LARGE SCALE GENOMIC DNA]</scope>
    <source>
        <strain evidence="8 9">DSM 100346</strain>
    </source>
</reference>
<dbReference type="NCBIfam" id="TIGR01951">
    <property type="entry name" value="nusB"/>
    <property type="match status" value="1"/>
</dbReference>
<dbReference type="Proteomes" id="UP000245880">
    <property type="component" value="Unassembled WGS sequence"/>
</dbReference>
<proteinExistence type="inferred from homology"/>
<dbReference type="InterPro" id="IPR006027">
    <property type="entry name" value="NusB_RsmB_TIM44"/>
</dbReference>
<keyword evidence="9" id="KW-1185">Reference proteome</keyword>
<dbReference type="GO" id="GO:0005829">
    <property type="term" value="C:cytosol"/>
    <property type="evidence" value="ECO:0007669"/>
    <property type="project" value="TreeGrafter"/>
</dbReference>
<evidence type="ECO:0000313" key="9">
    <source>
        <dbReference type="Proteomes" id="UP000245880"/>
    </source>
</evidence>
<evidence type="ECO:0000256" key="2">
    <source>
        <dbReference type="ARBA" id="ARBA00022814"/>
    </source>
</evidence>
<name>A0A316AKH8_9BACT</name>
<dbReference type="GO" id="GO:0006353">
    <property type="term" value="P:DNA-templated transcription termination"/>
    <property type="evidence" value="ECO:0007669"/>
    <property type="project" value="UniProtKB-UniRule"/>
</dbReference>
<keyword evidence="2 6" id="KW-0889">Transcription antitermination</keyword>
<dbReference type="PANTHER" id="PTHR11078:SF3">
    <property type="entry name" value="ANTITERMINATION NUSB DOMAIN-CONTAINING PROTEIN"/>
    <property type="match status" value="1"/>
</dbReference>
<dbReference type="GO" id="GO:0031564">
    <property type="term" value="P:transcription antitermination"/>
    <property type="evidence" value="ECO:0007669"/>
    <property type="project" value="UniProtKB-KW"/>
</dbReference>
<dbReference type="InterPro" id="IPR035926">
    <property type="entry name" value="NusB-like_sf"/>
</dbReference>
<dbReference type="Pfam" id="PF01029">
    <property type="entry name" value="NusB"/>
    <property type="match status" value="1"/>
</dbReference>
<dbReference type="HAMAP" id="MF_00073">
    <property type="entry name" value="NusB"/>
    <property type="match status" value="1"/>
</dbReference>
<comment type="function">
    <text evidence="6">Involved in transcription antitermination. Required for transcription of ribosomal RNA (rRNA) genes. Binds specifically to the boxA antiterminator sequence of the ribosomal RNA (rrn) operons.</text>
</comment>
<keyword evidence="5 6" id="KW-0804">Transcription</keyword>
<gene>
    <name evidence="6" type="primary">nusB</name>
    <name evidence="8" type="ORF">CLV98_104131</name>
</gene>
<keyword evidence="4 6" id="KW-0805">Transcription regulation</keyword>
<evidence type="ECO:0000256" key="1">
    <source>
        <dbReference type="ARBA" id="ARBA00005952"/>
    </source>
</evidence>